<dbReference type="InterPro" id="IPR012337">
    <property type="entry name" value="RNaseH-like_sf"/>
</dbReference>
<dbReference type="GO" id="GO:0015074">
    <property type="term" value="P:DNA integration"/>
    <property type="evidence" value="ECO:0007669"/>
    <property type="project" value="InterPro"/>
</dbReference>
<sequence>MGFATAASLEAFGFSVKNGHTRMLLHRRDSPDDLYPVGAASTTTGRPLALSAGVDLWHARLGHPSSAALRQIMQGFSFTYVAATLTAFFAFVSTQFGRPIHALQTDNGKEFDNITIRSLLATHGAFFRLTCPYTSSQNGRAERMLRTLNDCVCTLLFHASMPPRFWPDALATATLLVNIRQCRVRWSYTPHHLLYGAPPAYDDLRIFGCRDSWRHLRRRPRPSCGRAPTTDRGGPLCAGPAWSLGVSVATGAPGALVARDARGASGTPIARGVPFGRLLVGRLLIGCLVTHLAARRCGP</sequence>
<dbReference type="InterPro" id="IPR001584">
    <property type="entry name" value="Integrase_cat-core"/>
</dbReference>
<protein>
    <recommendedName>
        <fullName evidence="1">Integrase catalytic domain-containing protein</fullName>
    </recommendedName>
</protein>
<dbReference type="InterPro" id="IPR039537">
    <property type="entry name" value="Retrotran_Ty1/copia-like"/>
</dbReference>
<dbReference type="AlphaFoldDB" id="A0AAD8SIR2"/>
<dbReference type="EMBL" id="JAUUTY010000004">
    <property type="protein sequence ID" value="KAK1652529.1"/>
    <property type="molecule type" value="Genomic_DNA"/>
</dbReference>
<dbReference type="PROSITE" id="PS50994">
    <property type="entry name" value="INTEGRASE"/>
    <property type="match status" value="1"/>
</dbReference>
<gene>
    <name evidence="2" type="ORF">QYE76_070334</name>
</gene>
<accession>A0AAD8SIR2</accession>
<evidence type="ECO:0000313" key="2">
    <source>
        <dbReference type="EMBL" id="KAK1652529.1"/>
    </source>
</evidence>
<dbReference type="PANTHER" id="PTHR42648">
    <property type="entry name" value="TRANSPOSASE, PUTATIVE-RELATED"/>
    <property type="match status" value="1"/>
</dbReference>
<keyword evidence="3" id="KW-1185">Reference proteome</keyword>
<dbReference type="Gene3D" id="3.30.420.10">
    <property type="entry name" value="Ribonuclease H-like superfamily/Ribonuclease H"/>
    <property type="match status" value="1"/>
</dbReference>
<proteinExistence type="predicted"/>
<dbReference type="SUPFAM" id="SSF53098">
    <property type="entry name" value="Ribonuclease H-like"/>
    <property type="match status" value="1"/>
</dbReference>
<evidence type="ECO:0000259" key="1">
    <source>
        <dbReference type="PROSITE" id="PS50994"/>
    </source>
</evidence>
<dbReference type="Proteomes" id="UP001231189">
    <property type="component" value="Unassembled WGS sequence"/>
</dbReference>
<evidence type="ECO:0000313" key="3">
    <source>
        <dbReference type="Proteomes" id="UP001231189"/>
    </source>
</evidence>
<feature type="domain" description="Integrase catalytic" evidence="1">
    <location>
        <begin position="27"/>
        <end position="198"/>
    </location>
</feature>
<name>A0AAD8SIR2_LOLMU</name>
<organism evidence="2 3">
    <name type="scientific">Lolium multiflorum</name>
    <name type="common">Italian ryegrass</name>
    <name type="synonym">Lolium perenne subsp. multiflorum</name>
    <dbReference type="NCBI Taxonomy" id="4521"/>
    <lineage>
        <taxon>Eukaryota</taxon>
        <taxon>Viridiplantae</taxon>
        <taxon>Streptophyta</taxon>
        <taxon>Embryophyta</taxon>
        <taxon>Tracheophyta</taxon>
        <taxon>Spermatophyta</taxon>
        <taxon>Magnoliopsida</taxon>
        <taxon>Liliopsida</taxon>
        <taxon>Poales</taxon>
        <taxon>Poaceae</taxon>
        <taxon>BOP clade</taxon>
        <taxon>Pooideae</taxon>
        <taxon>Poodae</taxon>
        <taxon>Poeae</taxon>
        <taxon>Poeae Chloroplast Group 2 (Poeae type)</taxon>
        <taxon>Loliodinae</taxon>
        <taxon>Loliinae</taxon>
        <taxon>Lolium</taxon>
    </lineage>
</organism>
<reference evidence="2" key="1">
    <citation type="submission" date="2023-07" db="EMBL/GenBank/DDBJ databases">
        <title>A chromosome-level genome assembly of Lolium multiflorum.</title>
        <authorList>
            <person name="Chen Y."/>
            <person name="Copetti D."/>
            <person name="Kolliker R."/>
            <person name="Studer B."/>
        </authorList>
    </citation>
    <scope>NUCLEOTIDE SEQUENCE</scope>
    <source>
        <strain evidence="2">02402/16</strain>
        <tissue evidence="2">Leaf</tissue>
    </source>
</reference>
<dbReference type="InterPro" id="IPR036397">
    <property type="entry name" value="RNaseH_sf"/>
</dbReference>
<dbReference type="GO" id="GO:0003676">
    <property type="term" value="F:nucleic acid binding"/>
    <property type="evidence" value="ECO:0007669"/>
    <property type="project" value="InterPro"/>
</dbReference>
<dbReference type="PANTHER" id="PTHR42648:SF26">
    <property type="entry name" value="INTEGRASE CATALYTIC DOMAIN-CONTAINING PROTEIN"/>
    <property type="match status" value="1"/>
</dbReference>
<comment type="caution">
    <text evidence="2">The sequence shown here is derived from an EMBL/GenBank/DDBJ whole genome shotgun (WGS) entry which is preliminary data.</text>
</comment>